<sequence>MEEREEQEEKKEQADDLEEEEEDGGEKEGEEEQEEKEKGERKGSMETHIEVGEILMKIYDCGFMSLIETFHCTHVRSSPVNSHQVGLPGDLGFNEAVRPVVIRFV</sequence>
<reference evidence="2 3" key="1">
    <citation type="submission" date="2018-02" db="EMBL/GenBank/DDBJ databases">
        <title>Genome sequence of the basidiomycete white-rot fungus Phlebia centrifuga.</title>
        <authorList>
            <person name="Granchi Z."/>
            <person name="Peng M."/>
            <person name="de Vries R.P."/>
            <person name="Hilden K."/>
            <person name="Makela M.R."/>
            <person name="Grigoriev I."/>
            <person name="Riley R."/>
        </authorList>
    </citation>
    <scope>NUCLEOTIDE SEQUENCE [LARGE SCALE GENOMIC DNA]</scope>
    <source>
        <strain evidence="2 3">FBCC195</strain>
    </source>
</reference>
<feature type="compositionally biased region" description="Basic and acidic residues" evidence="1">
    <location>
        <begin position="1"/>
        <end position="14"/>
    </location>
</feature>
<dbReference type="AlphaFoldDB" id="A0A2R6R7D8"/>
<organism evidence="2 3">
    <name type="scientific">Hermanssonia centrifuga</name>
    <dbReference type="NCBI Taxonomy" id="98765"/>
    <lineage>
        <taxon>Eukaryota</taxon>
        <taxon>Fungi</taxon>
        <taxon>Dikarya</taxon>
        <taxon>Basidiomycota</taxon>
        <taxon>Agaricomycotina</taxon>
        <taxon>Agaricomycetes</taxon>
        <taxon>Polyporales</taxon>
        <taxon>Meruliaceae</taxon>
        <taxon>Hermanssonia</taxon>
    </lineage>
</organism>
<dbReference type="Proteomes" id="UP000186601">
    <property type="component" value="Unassembled WGS sequence"/>
</dbReference>
<evidence type="ECO:0000313" key="3">
    <source>
        <dbReference type="Proteomes" id="UP000186601"/>
    </source>
</evidence>
<proteinExistence type="predicted"/>
<evidence type="ECO:0000313" key="2">
    <source>
        <dbReference type="EMBL" id="PSS22685.1"/>
    </source>
</evidence>
<accession>A0A2R6R7D8</accession>
<dbReference type="EMBL" id="MLYV02000268">
    <property type="protein sequence ID" value="PSS22685.1"/>
    <property type="molecule type" value="Genomic_DNA"/>
</dbReference>
<comment type="caution">
    <text evidence="2">The sequence shown here is derived from an EMBL/GenBank/DDBJ whole genome shotgun (WGS) entry which is preliminary data.</text>
</comment>
<feature type="region of interest" description="Disordered" evidence="1">
    <location>
        <begin position="1"/>
        <end position="47"/>
    </location>
</feature>
<evidence type="ECO:0000256" key="1">
    <source>
        <dbReference type="SAM" id="MobiDB-lite"/>
    </source>
</evidence>
<gene>
    <name evidence="2" type="ORF">PHLCEN_2v3005</name>
</gene>
<protein>
    <submittedName>
        <fullName evidence="2">Uncharacterized protein</fullName>
    </submittedName>
</protein>
<feature type="compositionally biased region" description="Basic and acidic residues" evidence="1">
    <location>
        <begin position="35"/>
        <end position="47"/>
    </location>
</feature>
<feature type="compositionally biased region" description="Acidic residues" evidence="1">
    <location>
        <begin position="15"/>
        <end position="34"/>
    </location>
</feature>
<name>A0A2R6R7D8_9APHY</name>
<keyword evidence="3" id="KW-1185">Reference proteome</keyword>